<evidence type="ECO:0000313" key="2">
    <source>
        <dbReference type="EMBL" id="CAA6825426.1"/>
    </source>
</evidence>
<dbReference type="AlphaFoldDB" id="A0A6S6UCK1"/>
<organism evidence="2">
    <name type="scientific">uncultured Sulfurovum sp</name>
    <dbReference type="NCBI Taxonomy" id="269237"/>
    <lineage>
        <taxon>Bacteria</taxon>
        <taxon>Pseudomonadati</taxon>
        <taxon>Campylobacterota</taxon>
        <taxon>Epsilonproteobacteria</taxon>
        <taxon>Campylobacterales</taxon>
        <taxon>Sulfurovaceae</taxon>
        <taxon>Sulfurovum</taxon>
        <taxon>environmental samples</taxon>
    </lineage>
</organism>
<reference evidence="2" key="1">
    <citation type="submission" date="2020-01" db="EMBL/GenBank/DDBJ databases">
        <authorList>
            <person name="Meier V. D."/>
            <person name="Meier V D."/>
        </authorList>
    </citation>
    <scope>NUCLEOTIDE SEQUENCE</scope>
    <source>
        <strain evidence="2">HLG_WM_MAG_02</strain>
    </source>
</reference>
<name>A0A6S6UCK1_9BACT</name>
<sequence>MKKHSLILLSFIFFASILFAEEIPKTVVIEPVKIPSLPTLIEQIKTAEIKDRRVLMNQIKIQLRELNKESRQQTMMELKKSFVKNADKPKQQQHKNLQEEQSKHQPKYRQLRNGLGGGNGQGNGRK</sequence>
<evidence type="ECO:0000256" key="1">
    <source>
        <dbReference type="SAM" id="MobiDB-lite"/>
    </source>
</evidence>
<protein>
    <submittedName>
        <fullName evidence="2">Uncharacterized protein</fullName>
    </submittedName>
</protein>
<accession>A0A6S6UCK1</accession>
<feature type="region of interest" description="Disordered" evidence="1">
    <location>
        <begin position="79"/>
        <end position="126"/>
    </location>
</feature>
<dbReference type="EMBL" id="CACVAZ010000193">
    <property type="protein sequence ID" value="CAA6825426.1"/>
    <property type="molecule type" value="Genomic_DNA"/>
</dbReference>
<proteinExistence type="predicted"/>
<feature type="compositionally biased region" description="Gly residues" evidence="1">
    <location>
        <begin position="114"/>
        <end position="126"/>
    </location>
</feature>
<feature type="compositionally biased region" description="Basic and acidic residues" evidence="1">
    <location>
        <begin position="79"/>
        <end position="103"/>
    </location>
</feature>
<gene>
    <name evidence="2" type="ORF">HELGO_WM60112</name>
</gene>